<evidence type="ECO:0000256" key="1">
    <source>
        <dbReference type="ARBA" id="ARBA00010641"/>
    </source>
</evidence>
<evidence type="ECO:0000259" key="5">
    <source>
        <dbReference type="SMART" id="SM00421"/>
    </source>
</evidence>
<dbReference type="Gene3D" id="1.10.10.10">
    <property type="entry name" value="Winged helix-like DNA-binding domain superfamily/Winged helix DNA-binding domain"/>
    <property type="match status" value="1"/>
</dbReference>
<dbReference type="Pfam" id="PF08281">
    <property type="entry name" value="Sigma70_r4_2"/>
    <property type="match status" value="1"/>
</dbReference>
<dbReference type="InterPro" id="IPR013324">
    <property type="entry name" value="RNA_pol_sigma_r3/r4-like"/>
</dbReference>
<sequence length="183" mass="22059">MRLINTIPGTMDIQAFRNYYDTYYEQLCCFLNFYTHDVAVIEDVIQEVFLKLWENKDCIEITYIKTYLFRAAKNRVLNYLRDEENRHQLLENWFNQQLEERKYKDCFDIDALTKVVNRAIEQLPERCREIFSLSRKKGLSYRQIAERLGISVKTVETQISIALKRIREILSSSAFAFLWLFIR</sequence>
<protein>
    <submittedName>
        <fullName evidence="6">RNA polymerase sigma-70 factor</fullName>
    </submittedName>
</protein>
<dbReference type="InterPro" id="IPR039425">
    <property type="entry name" value="RNA_pol_sigma-70-like"/>
</dbReference>
<dbReference type="InterPro" id="IPR014327">
    <property type="entry name" value="RNA_pol_sigma70_bacteroid"/>
</dbReference>
<evidence type="ECO:0000313" key="7">
    <source>
        <dbReference type="Proteomes" id="UP000747074"/>
    </source>
</evidence>
<dbReference type="InterPro" id="IPR014284">
    <property type="entry name" value="RNA_pol_sigma-70_dom"/>
</dbReference>
<keyword evidence="4" id="KW-0804">Transcription</keyword>
<accession>A0A921I828</accession>
<dbReference type="Gene3D" id="1.10.1740.10">
    <property type="match status" value="1"/>
</dbReference>
<dbReference type="GO" id="GO:0006352">
    <property type="term" value="P:DNA-templated transcription initiation"/>
    <property type="evidence" value="ECO:0007669"/>
    <property type="project" value="InterPro"/>
</dbReference>
<dbReference type="InterPro" id="IPR000792">
    <property type="entry name" value="Tscrpt_reg_LuxR_C"/>
</dbReference>
<dbReference type="GO" id="GO:0003677">
    <property type="term" value="F:DNA binding"/>
    <property type="evidence" value="ECO:0007669"/>
    <property type="project" value="InterPro"/>
</dbReference>
<reference evidence="6" key="1">
    <citation type="journal article" date="2021" name="PeerJ">
        <title>Extensive microbial diversity within the chicken gut microbiome revealed by metagenomics and culture.</title>
        <authorList>
            <person name="Gilroy R."/>
            <person name="Ravi A."/>
            <person name="Getino M."/>
            <person name="Pursley I."/>
            <person name="Horton D.L."/>
            <person name="Alikhan N.F."/>
            <person name="Baker D."/>
            <person name="Gharbi K."/>
            <person name="Hall N."/>
            <person name="Watson M."/>
            <person name="Adriaenssens E.M."/>
            <person name="Foster-Nyarko E."/>
            <person name="Jarju S."/>
            <person name="Secka A."/>
            <person name="Antonio M."/>
            <person name="Oren A."/>
            <person name="Chaudhuri R.R."/>
            <person name="La Ragione R."/>
            <person name="Hildebrand F."/>
            <person name="Pallen M.J."/>
        </authorList>
    </citation>
    <scope>NUCLEOTIDE SEQUENCE</scope>
    <source>
        <strain evidence="6">CHK154-13316</strain>
    </source>
</reference>
<dbReference type="Proteomes" id="UP000747074">
    <property type="component" value="Unassembled WGS sequence"/>
</dbReference>
<dbReference type="InterPro" id="IPR036388">
    <property type="entry name" value="WH-like_DNA-bd_sf"/>
</dbReference>
<dbReference type="SUPFAM" id="SSF88946">
    <property type="entry name" value="Sigma2 domain of RNA polymerase sigma factors"/>
    <property type="match status" value="1"/>
</dbReference>
<reference evidence="6" key="2">
    <citation type="submission" date="2021-09" db="EMBL/GenBank/DDBJ databases">
        <authorList>
            <person name="Gilroy R."/>
        </authorList>
    </citation>
    <scope>NUCLEOTIDE SEQUENCE</scope>
    <source>
        <strain evidence="6">CHK154-13316</strain>
    </source>
</reference>
<feature type="domain" description="HTH luxR-type" evidence="5">
    <location>
        <begin position="120"/>
        <end position="180"/>
    </location>
</feature>
<keyword evidence="3" id="KW-0731">Sigma factor</keyword>
<evidence type="ECO:0000256" key="2">
    <source>
        <dbReference type="ARBA" id="ARBA00023015"/>
    </source>
</evidence>
<evidence type="ECO:0000256" key="3">
    <source>
        <dbReference type="ARBA" id="ARBA00023082"/>
    </source>
</evidence>
<organism evidence="6 7">
    <name type="scientific">Bacteroides xylanisolvens</name>
    <dbReference type="NCBI Taxonomy" id="371601"/>
    <lineage>
        <taxon>Bacteria</taxon>
        <taxon>Pseudomonadati</taxon>
        <taxon>Bacteroidota</taxon>
        <taxon>Bacteroidia</taxon>
        <taxon>Bacteroidales</taxon>
        <taxon>Bacteroidaceae</taxon>
        <taxon>Bacteroides</taxon>
    </lineage>
</organism>
<dbReference type="SMART" id="SM00421">
    <property type="entry name" value="HTH_LUXR"/>
    <property type="match status" value="1"/>
</dbReference>
<name>A0A921I828_9BACE</name>
<dbReference type="EMBL" id="DYVL01000132">
    <property type="protein sequence ID" value="HJG12494.1"/>
    <property type="molecule type" value="Genomic_DNA"/>
</dbReference>
<dbReference type="Pfam" id="PF04542">
    <property type="entry name" value="Sigma70_r2"/>
    <property type="match status" value="1"/>
</dbReference>
<dbReference type="InterPro" id="IPR007627">
    <property type="entry name" value="RNA_pol_sigma70_r2"/>
</dbReference>
<proteinExistence type="inferred from homology"/>
<dbReference type="CDD" id="cd06171">
    <property type="entry name" value="Sigma70_r4"/>
    <property type="match status" value="1"/>
</dbReference>
<gene>
    <name evidence="6" type="ORF">K8V07_11280</name>
</gene>
<evidence type="ECO:0000313" key="6">
    <source>
        <dbReference type="EMBL" id="HJG12494.1"/>
    </source>
</evidence>
<evidence type="ECO:0000256" key="4">
    <source>
        <dbReference type="ARBA" id="ARBA00023163"/>
    </source>
</evidence>
<dbReference type="AlphaFoldDB" id="A0A921I828"/>
<comment type="similarity">
    <text evidence="1">Belongs to the sigma-70 factor family. ECF subfamily.</text>
</comment>
<dbReference type="NCBIfam" id="TIGR02937">
    <property type="entry name" value="sigma70-ECF"/>
    <property type="match status" value="1"/>
</dbReference>
<dbReference type="InterPro" id="IPR013249">
    <property type="entry name" value="RNA_pol_sigma70_r4_t2"/>
</dbReference>
<dbReference type="SUPFAM" id="SSF88659">
    <property type="entry name" value="Sigma3 and sigma4 domains of RNA polymerase sigma factors"/>
    <property type="match status" value="1"/>
</dbReference>
<dbReference type="InterPro" id="IPR013325">
    <property type="entry name" value="RNA_pol_sigma_r2"/>
</dbReference>
<dbReference type="PANTHER" id="PTHR43133">
    <property type="entry name" value="RNA POLYMERASE ECF-TYPE SIGMA FACTO"/>
    <property type="match status" value="1"/>
</dbReference>
<dbReference type="GO" id="GO:0016987">
    <property type="term" value="F:sigma factor activity"/>
    <property type="evidence" value="ECO:0007669"/>
    <property type="project" value="UniProtKB-KW"/>
</dbReference>
<dbReference type="PANTHER" id="PTHR43133:SF46">
    <property type="entry name" value="RNA POLYMERASE SIGMA-70 FACTOR ECF SUBFAMILY"/>
    <property type="match status" value="1"/>
</dbReference>
<comment type="caution">
    <text evidence="6">The sequence shown here is derived from an EMBL/GenBank/DDBJ whole genome shotgun (WGS) entry which is preliminary data.</text>
</comment>
<dbReference type="NCBIfam" id="TIGR02985">
    <property type="entry name" value="Sig70_bacteroi1"/>
    <property type="match status" value="1"/>
</dbReference>
<keyword evidence="2" id="KW-0805">Transcription regulation</keyword>